<gene>
    <name evidence="3" type="primary">LOC115621623</name>
</gene>
<reference evidence="3" key="1">
    <citation type="submission" date="2025-08" db="UniProtKB">
        <authorList>
            <consortium name="RefSeq"/>
        </authorList>
    </citation>
    <scope>IDENTIFICATION</scope>
    <source>
        <strain evidence="3">11010-0011.00</strain>
        <tissue evidence="3">Whole body</tissue>
    </source>
</reference>
<proteinExistence type="predicted"/>
<keyword evidence="2" id="KW-1185">Reference proteome</keyword>
<dbReference type="RefSeq" id="XP_030371178.1">
    <property type="nucleotide sequence ID" value="XM_030515318.1"/>
</dbReference>
<dbReference type="GeneID" id="115621623"/>
<keyword evidence="1" id="KW-0732">Signal</keyword>
<evidence type="ECO:0000313" key="2">
    <source>
        <dbReference type="Proteomes" id="UP000504634"/>
    </source>
</evidence>
<dbReference type="OrthoDB" id="7827603at2759"/>
<accession>A0A6J2T7R8</accession>
<feature type="signal peptide" evidence="1">
    <location>
        <begin position="1"/>
        <end position="18"/>
    </location>
</feature>
<organism evidence="2 3">
    <name type="scientific">Drosophila lebanonensis</name>
    <name type="common">Fruit fly</name>
    <name type="synonym">Scaptodrosophila lebanonensis</name>
    <dbReference type="NCBI Taxonomy" id="7225"/>
    <lineage>
        <taxon>Eukaryota</taxon>
        <taxon>Metazoa</taxon>
        <taxon>Ecdysozoa</taxon>
        <taxon>Arthropoda</taxon>
        <taxon>Hexapoda</taxon>
        <taxon>Insecta</taxon>
        <taxon>Pterygota</taxon>
        <taxon>Neoptera</taxon>
        <taxon>Endopterygota</taxon>
        <taxon>Diptera</taxon>
        <taxon>Brachycera</taxon>
        <taxon>Muscomorpha</taxon>
        <taxon>Ephydroidea</taxon>
        <taxon>Drosophilidae</taxon>
        <taxon>Scaptodrosophila</taxon>
    </lineage>
</organism>
<protein>
    <submittedName>
        <fullName evidence="3">Uncharacterized protein LOC115621623</fullName>
    </submittedName>
</protein>
<evidence type="ECO:0000256" key="1">
    <source>
        <dbReference type="SAM" id="SignalP"/>
    </source>
</evidence>
<feature type="chain" id="PRO_5026846740" evidence="1">
    <location>
        <begin position="19"/>
        <end position="124"/>
    </location>
</feature>
<evidence type="ECO:0000313" key="3">
    <source>
        <dbReference type="RefSeq" id="XP_030371178.1"/>
    </source>
</evidence>
<dbReference type="AlphaFoldDB" id="A0A6J2T7R8"/>
<name>A0A6J2T7R8_DROLE</name>
<sequence length="124" mass="14602">MKLAPLLFALLLGRTTWGSIDDFEDAVEVTTAGRFLPGPVQLYTVGRTRQTKKIRKELVEAALNHTLDSRKVDRYCCFWVYQDHPAIPEVWEHRREYPFDFVENGWLVKNQRNFQEPQKAELYS</sequence>
<dbReference type="Proteomes" id="UP000504634">
    <property type="component" value="Unplaced"/>
</dbReference>